<reference evidence="3" key="1">
    <citation type="submission" date="2025-08" db="UniProtKB">
        <authorList>
            <consortium name="RefSeq"/>
        </authorList>
    </citation>
    <scope>IDENTIFICATION</scope>
    <source>
        <tissue evidence="3">Whole body</tissue>
    </source>
</reference>
<evidence type="ECO:0000313" key="3">
    <source>
        <dbReference type="RefSeq" id="XP_026494812.2"/>
    </source>
</evidence>
<protein>
    <submittedName>
        <fullName evidence="3">Allergen Tha p 1-like</fullName>
    </submittedName>
</protein>
<dbReference type="OMA" id="QKYDHIS"/>
<feature type="signal peptide" evidence="1">
    <location>
        <begin position="1"/>
        <end position="17"/>
    </location>
</feature>
<proteinExistence type="predicted"/>
<dbReference type="Proteomes" id="UP001652626">
    <property type="component" value="Chromosome 18"/>
</dbReference>
<sequence>MMRVIILLFTVLAVALGNQISFEDLDIEKLLSNEEKSKAAFACLMDQKPCGEMQGLRDTIPYLIKTKCGQCTPKQKQKYDHISKVLSEKHPEYFSALALKYSPSAQ</sequence>
<dbReference type="PANTHER" id="PTHR11257">
    <property type="entry name" value="CHEMOSENSORY PROTEIN-RELATED"/>
    <property type="match status" value="1"/>
</dbReference>
<evidence type="ECO:0000313" key="2">
    <source>
        <dbReference type="Proteomes" id="UP001652626"/>
    </source>
</evidence>
<name>A0A8B8IET1_VANTA</name>
<dbReference type="AlphaFoldDB" id="A0A8B8IET1"/>
<dbReference type="PANTHER" id="PTHR11257:SF13">
    <property type="entry name" value="GEO07322P1"/>
    <property type="match status" value="1"/>
</dbReference>
<evidence type="ECO:0000256" key="1">
    <source>
        <dbReference type="SAM" id="SignalP"/>
    </source>
</evidence>
<dbReference type="SUPFAM" id="SSF100910">
    <property type="entry name" value="Chemosensory protein Csp2"/>
    <property type="match status" value="1"/>
</dbReference>
<dbReference type="Pfam" id="PF03392">
    <property type="entry name" value="OS-D"/>
    <property type="match status" value="1"/>
</dbReference>
<gene>
    <name evidence="3" type="primary">LOC113399787</name>
</gene>
<dbReference type="RefSeq" id="XP_026494812.2">
    <property type="nucleotide sequence ID" value="XM_026639027.2"/>
</dbReference>
<dbReference type="InterPro" id="IPR036682">
    <property type="entry name" value="OS_D_A10/PebIII_sf"/>
</dbReference>
<keyword evidence="1" id="KW-0732">Signal</keyword>
<dbReference type="InterPro" id="IPR005055">
    <property type="entry name" value="A10/PebIII"/>
</dbReference>
<dbReference type="Gene3D" id="1.10.2080.10">
    <property type="entry name" value="Insect odorant-binding protein A10/Ejaculatory bulb-specific protein 3"/>
    <property type="match status" value="1"/>
</dbReference>
<dbReference type="GeneID" id="113399787"/>
<feature type="chain" id="PRO_5046609023" evidence="1">
    <location>
        <begin position="18"/>
        <end position="106"/>
    </location>
</feature>
<organism evidence="2 3">
    <name type="scientific">Vanessa tameamea</name>
    <name type="common">Kamehameha butterfly</name>
    <dbReference type="NCBI Taxonomy" id="334116"/>
    <lineage>
        <taxon>Eukaryota</taxon>
        <taxon>Metazoa</taxon>
        <taxon>Ecdysozoa</taxon>
        <taxon>Arthropoda</taxon>
        <taxon>Hexapoda</taxon>
        <taxon>Insecta</taxon>
        <taxon>Pterygota</taxon>
        <taxon>Neoptera</taxon>
        <taxon>Endopterygota</taxon>
        <taxon>Lepidoptera</taxon>
        <taxon>Glossata</taxon>
        <taxon>Ditrysia</taxon>
        <taxon>Papilionoidea</taxon>
        <taxon>Nymphalidae</taxon>
        <taxon>Nymphalinae</taxon>
        <taxon>Vanessa</taxon>
    </lineage>
</organism>
<keyword evidence="2" id="KW-1185">Reference proteome</keyword>
<accession>A0A8B8IET1</accession>
<dbReference type="OrthoDB" id="7465061at2759"/>